<dbReference type="EMBL" id="JABXOR010001634">
    <property type="protein sequence ID" value="NVP03520.1"/>
    <property type="molecule type" value="Genomic_DNA"/>
</dbReference>
<keyword evidence="1 5" id="KW-0963">Cytoplasm</keyword>
<protein>
    <recommendedName>
        <fullName evidence="5">Cell division protein ZapD</fullName>
    </recommendedName>
    <alternativeName>
        <fullName evidence="5">Z ring-associated protein D</fullName>
    </alternativeName>
</protein>
<comment type="caution">
    <text evidence="6">The sequence shown here is derived from an EMBL/GenBank/DDBJ whole genome shotgun (WGS) entry which is preliminary data.</text>
</comment>
<comment type="subcellular location">
    <subcellularLocation>
        <location evidence="5">Cytoplasm</location>
    </subcellularLocation>
    <text evidence="5">Localizes to mid-cell in an FtsZ-dependent manner.</text>
</comment>
<dbReference type="Proteomes" id="UP000533429">
    <property type="component" value="Unassembled WGS sequence"/>
</dbReference>
<evidence type="ECO:0000256" key="5">
    <source>
        <dbReference type="HAMAP-Rule" id="MF_01092"/>
    </source>
</evidence>
<dbReference type="GO" id="GO:0005737">
    <property type="term" value="C:cytoplasm"/>
    <property type="evidence" value="ECO:0007669"/>
    <property type="project" value="UniProtKB-SubCell"/>
</dbReference>
<dbReference type="Gene3D" id="1.10.3900.10">
    <property type="entry name" value="YacF-like"/>
    <property type="match status" value="1"/>
</dbReference>
<dbReference type="HAMAP" id="MF_01092">
    <property type="entry name" value="ZapD"/>
    <property type="match status" value="1"/>
</dbReference>
<dbReference type="Gene3D" id="2.60.440.10">
    <property type="entry name" value="YacF-like domains"/>
    <property type="match status" value="1"/>
</dbReference>
<dbReference type="AlphaFoldDB" id="A0A1C3DNG4"/>
<evidence type="ECO:0000313" key="9">
    <source>
        <dbReference type="Proteomes" id="UP000533429"/>
    </source>
</evidence>
<evidence type="ECO:0000313" key="7">
    <source>
        <dbReference type="EMBL" id="NVP03520.1"/>
    </source>
</evidence>
<dbReference type="GO" id="GO:0032153">
    <property type="term" value="C:cell division site"/>
    <property type="evidence" value="ECO:0007669"/>
    <property type="project" value="TreeGrafter"/>
</dbReference>
<dbReference type="GO" id="GO:0000917">
    <property type="term" value="P:division septum assembly"/>
    <property type="evidence" value="ECO:0007669"/>
    <property type="project" value="UniProtKB-KW"/>
</dbReference>
<proteinExistence type="inferred from homology"/>
<dbReference type="RefSeq" id="WP_005297594.1">
    <property type="nucleotide sequence ID" value="NZ_CP021151.1"/>
</dbReference>
<dbReference type="PANTHER" id="PTHR39455">
    <property type="entry name" value="CELL DIVISION PROTEIN ZAPD"/>
    <property type="match status" value="1"/>
</dbReference>
<dbReference type="InterPro" id="IPR009777">
    <property type="entry name" value="ZapD"/>
</dbReference>
<dbReference type="GeneID" id="93398867"/>
<organism evidence="6 8">
    <name type="scientific">Photobacterium damselae subsp. damselae</name>
    <name type="common">Listonella damsela</name>
    <dbReference type="NCBI Taxonomy" id="85581"/>
    <lineage>
        <taxon>Bacteria</taxon>
        <taxon>Pseudomonadati</taxon>
        <taxon>Pseudomonadota</taxon>
        <taxon>Gammaproteobacteria</taxon>
        <taxon>Vibrionales</taxon>
        <taxon>Vibrionaceae</taxon>
        <taxon>Photobacterium</taxon>
    </lineage>
</organism>
<comment type="subunit">
    <text evidence="5">Interacts with FtsZ.</text>
</comment>
<dbReference type="InterPro" id="IPR027462">
    <property type="entry name" value="ZapD_C"/>
</dbReference>
<reference evidence="6 8" key="1">
    <citation type="submission" date="2019-09" db="EMBL/GenBank/DDBJ databases">
        <title>Photobacterium damselae subsp. damselae CDC-2227-81, a human clinical isolate.</title>
        <authorList>
            <person name="Osorio C.R."/>
        </authorList>
    </citation>
    <scope>NUCLEOTIDE SEQUENCE [LARGE SCALE GENOMIC DNA]</scope>
    <source>
        <strain evidence="6 8">CDC-2227-81</strain>
    </source>
</reference>
<dbReference type="Pfam" id="PF07072">
    <property type="entry name" value="ZapD"/>
    <property type="match status" value="1"/>
</dbReference>
<keyword evidence="4 5" id="KW-0131">Cell cycle</keyword>
<evidence type="ECO:0000256" key="1">
    <source>
        <dbReference type="ARBA" id="ARBA00022490"/>
    </source>
</evidence>
<comment type="similarity">
    <text evidence="5">Belongs to the ZapD family.</text>
</comment>
<dbReference type="NCBIfam" id="NF003655">
    <property type="entry name" value="PRK05287.1-3"/>
    <property type="match status" value="1"/>
</dbReference>
<dbReference type="GO" id="GO:0043093">
    <property type="term" value="P:FtsZ-dependent cytokinesis"/>
    <property type="evidence" value="ECO:0007669"/>
    <property type="project" value="UniProtKB-UniRule"/>
</dbReference>
<dbReference type="KEGG" id="pds:CAY62_12245"/>
<dbReference type="Proteomes" id="UP000480943">
    <property type="component" value="Unassembled WGS sequence"/>
</dbReference>
<name>A0A1C3DNG4_PHODD</name>
<keyword evidence="3 5" id="KW-0717">Septation</keyword>
<evidence type="ECO:0000256" key="3">
    <source>
        <dbReference type="ARBA" id="ARBA00023210"/>
    </source>
</evidence>
<dbReference type="SUPFAM" id="SSF160950">
    <property type="entry name" value="YacF-like"/>
    <property type="match status" value="1"/>
</dbReference>
<dbReference type="PANTHER" id="PTHR39455:SF1">
    <property type="entry name" value="CELL DIVISION PROTEIN ZAPD"/>
    <property type="match status" value="1"/>
</dbReference>
<comment type="function">
    <text evidence="5">Cell division factor that enhances FtsZ-ring assembly. Directly interacts with FtsZ and promotes bundling of FtsZ protofilaments, with a reduction in FtsZ GTPase activity.</text>
</comment>
<evidence type="ECO:0000256" key="4">
    <source>
        <dbReference type="ARBA" id="ARBA00023306"/>
    </source>
</evidence>
<sequence length="245" mass="29077">MQNTRFEHPLNEKVRIYLRLEFLLHQMTHSCQLHDPWQHQIFFRALFELLEILDQVQVKADLAKDLEKQRNKFKNWLNLDGVDQQALQNVIDEMEQIQRKLLASCRLGQELRDDRFLSGIKQRFSIPGGSCSFDLPTLHHWLHLPLERRQQDLKQWLGHLSCLSQALNLWLRLIRDSSQYKPQVSRNGFFQYDTSDANLLRLEICPSYDVYPMISGHRSRFAIRFLPFTEEGKVAETIEFKLAIC</sequence>
<evidence type="ECO:0000256" key="2">
    <source>
        <dbReference type="ARBA" id="ARBA00022618"/>
    </source>
</evidence>
<reference evidence="7 9" key="2">
    <citation type="submission" date="2020-06" db="EMBL/GenBank/DDBJ databases">
        <title>Photobacterium damselae subsp. damselae comparative genomics.</title>
        <authorList>
            <person name="Osorio C.R."/>
        </authorList>
    </citation>
    <scope>NUCLEOTIDE SEQUENCE [LARGE SCALE GENOMIC DNA]</scope>
    <source>
        <strain evidence="7 9">TW250/03</strain>
    </source>
</reference>
<evidence type="ECO:0000313" key="8">
    <source>
        <dbReference type="Proteomes" id="UP000480943"/>
    </source>
</evidence>
<dbReference type="InterPro" id="IPR036268">
    <property type="entry name" value="ZapD_sf"/>
</dbReference>
<evidence type="ECO:0000313" key="6">
    <source>
        <dbReference type="EMBL" id="KAB1181020.1"/>
    </source>
</evidence>
<dbReference type="NCBIfam" id="NF003656">
    <property type="entry name" value="PRK05287.1-4"/>
    <property type="match status" value="1"/>
</dbReference>
<dbReference type="EMBL" id="VZUQ01000057">
    <property type="protein sequence ID" value="KAB1181020.1"/>
    <property type="molecule type" value="Genomic_DNA"/>
</dbReference>
<accession>A0A1C3DNG4</accession>
<keyword evidence="2 5" id="KW-0132">Cell division</keyword>
<gene>
    <name evidence="5 6" type="primary">zapD</name>
    <name evidence="6" type="ORF">F6450_09855</name>
    <name evidence="7" type="ORF">HWA77_25270</name>
</gene>